<dbReference type="Proteomes" id="UP000249467">
    <property type="component" value="Unassembled WGS sequence"/>
</dbReference>
<reference evidence="1 2" key="2">
    <citation type="submission" date="2018-06" db="EMBL/GenBank/DDBJ databases">
        <title>Metagenomic assembly of (sub)arctic Cyanobacteria and their associated microbiome from non-axenic cultures.</title>
        <authorList>
            <person name="Baurain D."/>
        </authorList>
    </citation>
    <scope>NUCLEOTIDE SEQUENCE [LARGE SCALE GENOMIC DNA]</scope>
    <source>
        <strain evidence="1">ULC066bin1</strain>
    </source>
</reference>
<accession>A0A2W4W3F4</accession>
<organism evidence="1 2">
    <name type="scientific">Pseudanabaena frigida</name>
    <dbReference type="NCBI Taxonomy" id="945775"/>
    <lineage>
        <taxon>Bacteria</taxon>
        <taxon>Bacillati</taxon>
        <taxon>Cyanobacteriota</taxon>
        <taxon>Cyanophyceae</taxon>
        <taxon>Pseudanabaenales</taxon>
        <taxon>Pseudanabaenaceae</taxon>
        <taxon>Pseudanabaena</taxon>
    </lineage>
</organism>
<evidence type="ECO:0000313" key="1">
    <source>
        <dbReference type="EMBL" id="PZO38850.1"/>
    </source>
</evidence>
<evidence type="ECO:0000313" key="2">
    <source>
        <dbReference type="Proteomes" id="UP000249467"/>
    </source>
</evidence>
<reference evidence="1 2" key="1">
    <citation type="submission" date="2018-04" db="EMBL/GenBank/DDBJ databases">
        <authorList>
            <person name="Go L.Y."/>
            <person name="Mitchell J.A."/>
        </authorList>
    </citation>
    <scope>NUCLEOTIDE SEQUENCE [LARGE SCALE GENOMIC DNA]</scope>
    <source>
        <strain evidence="1">ULC066bin1</strain>
    </source>
</reference>
<gene>
    <name evidence="1" type="ORF">DCF19_15365</name>
</gene>
<proteinExistence type="predicted"/>
<comment type="caution">
    <text evidence="1">The sequence shown here is derived from an EMBL/GenBank/DDBJ whole genome shotgun (WGS) entry which is preliminary data.</text>
</comment>
<dbReference type="AlphaFoldDB" id="A0A2W4W3F4"/>
<dbReference type="EMBL" id="QBML01000021">
    <property type="protein sequence ID" value="PZO38850.1"/>
    <property type="molecule type" value="Genomic_DNA"/>
</dbReference>
<name>A0A2W4W3F4_9CYAN</name>
<sequence length="193" mass="20686">MASAKGDLPADFLATALPKGVVDVLKQGEGGAVFTSSRGNQSSWVRPDNALSVYTFHLIEALKGAANQSGDRLVTLGNVMTHLGKTVAQSARSLRQAEQTPFFDTATEDFPVAMLRGGKGLPSQPQSGNLPRVITNEEVVTPALAMARRSLAILEEQAAGFGKLQMPAHLRIELEEKRLEVANLEARLKDAHD</sequence>
<protein>
    <submittedName>
        <fullName evidence="1">Uncharacterized protein</fullName>
    </submittedName>
</protein>